<feature type="region of interest" description="Disordered" evidence="1">
    <location>
        <begin position="23"/>
        <end position="73"/>
    </location>
</feature>
<evidence type="ECO:0000313" key="2">
    <source>
        <dbReference type="EMBL" id="CAF1120411.1"/>
    </source>
</evidence>
<comment type="caution">
    <text evidence="2">The sequence shown here is derived from an EMBL/GenBank/DDBJ whole genome shotgun (WGS) entry which is preliminary data.</text>
</comment>
<reference evidence="2" key="1">
    <citation type="submission" date="2021-02" db="EMBL/GenBank/DDBJ databases">
        <authorList>
            <person name="Nowell W R."/>
        </authorList>
    </citation>
    <scope>NUCLEOTIDE SEQUENCE</scope>
    <source>
        <strain evidence="2">Ploen Becks lab</strain>
    </source>
</reference>
<name>A0A814QGU3_9BILA</name>
<dbReference type="Proteomes" id="UP000663879">
    <property type="component" value="Unassembled WGS sequence"/>
</dbReference>
<protein>
    <submittedName>
        <fullName evidence="2">Uncharacterized protein</fullName>
    </submittedName>
</protein>
<feature type="compositionally biased region" description="Basic and acidic residues" evidence="1">
    <location>
        <begin position="40"/>
        <end position="73"/>
    </location>
</feature>
<keyword evidence="3" id="KW-1185">Reference proteome</keyword>
<gene>
    <name evidence="2" type="ORF">OXX778_LOCUS22016</name>
</gene>
<organism evidence="2 3">
    <name type="scientific">Brachionus calyciflorus</name>
    <dbReference type="NCBI Taxonomy" id="104777"/>
    <lineage>
        <taxon>Eukaryota</taxon>
        <taxon>Metazoa</taxon>
        <taxon>Spiralia</taxon>
        <taxon>Gnathifera</taxon>
        <taxon>Rotifera</taxon>
        <taxon>Eurotatoria</taxon>
        <taxon>Monogononta</taxon>
        <taxon>Pseudotrocha</taxon>
        <taxon>Ploima</taxon>
        <taxon>Brachionidae</taxon>
        <taxon>Brachionus</taxon>
    </lineage>
</organism>
<evidence type="ECO:0000313" key="3">
    <source>
        <dbReference type="Proteomes" id="UP000663879"/>
    </source>
</evidence>
<evidence type="ECO:0000256" key="1">
    <source>
        <dbReference type="SAM" id="MobiDB-lite"/>
    </source>
</evidence>
<dbReference type="EMBL" id="CAJNOC010008766">
    <property type="protein sequence ID" value="CAF1120411.1"/>
    <property type="molecule type" value="Genomic_DNA"/>
</dbReference>
<feature type="non-terminal residue" evidence="2">
    <location>
        <position position="73"/>
    </location>
</feature>
<feature type="non-terminal residue" evidence="2">
    <location>
        <position position="1"/>
    </location>
</feature>
<sequence>EANKNEESGTDFSIRKGHHSLPAVGFFADDSDNQFLNHRGSRDEENEQNVHNKIENKPEEEFNKKDKSDNEEP</sequence>
<accession>A0A814QGU3</accession>
<dbReference type="AlphaFoldDB" id="A0A814QGU3"/>
<proteinExistence type="predicted"/>